<dbReference type="Gene3D" id="1.20.272.10">
    <property type="match status" value="1"/>
</dbReference>
<evidence type="ECO:0000256" key="8">
    <source>
        <dbReference type="ARBA" id="ARBA00023125"/>
    </source>
</evidence>
<evidence type="ECO:0000256" key="10">
    <source>
        <dbReference type="PIRNR" id="PIRNR036578"/>
    </source>
</evidence>
<proteinExistence type="inferred from homology"/>
<dbReference type="InterPro" id="IPR036420">
    <property type="entry name" value="BRCT_dom_sf"/>
</dbReference>
<feature type="compositionally biased region" description="Basic residues" evidence="12">
    <location>
        <begin position="986"/>
        <end position="1003"/>
    </location>
</feature>
<dbReference type="GO" id="GO:0005634">
    <property type="term" value="C:nucleus"/>
    <property type="evidence" value="ECO:0007669"/>
    <property type="project" value="UniProtKB-SubCell"/>
</dbReference>
<feature type="compositionally biased region" description="Basic residues" evidence="12">
    <location>
        <begin position="229"/>
        <end position="245"/>
    </location>
</feature>
<dbReference type="CDD" id="cd00009">
    <property type="entry name" value="AAA"/>
    <property type="match status" value="1"/>
</dbReference>
<name>U4LJ20_PYROM</name>
<feature type="region of interest" description="Disordered" evidence="12">
    <location>
        <begin position="135"/>
        <end position="283"/>
    </location>
</feature>
<dbReference type="InterPro" id="IPR047854">
    <property type="entry name" value="RFC_lid"/>
</dbReference>
<dbReference type="GO" id="GO:0005663">
    <property type="term" value="C:DNA replication factor C complex"/>
    <property type="evidence" value="ECO:0007669"/>
    <property type="project" value="InterPro"/>
</dbReference>
<dbReference type="SUPFAM" id="SSF48019">
    <property type="entry name" value="post-AAA+ oligomerization domain-like"/>
    <property type="match status" value="1"/>
</dbReference>
<dbReference type="GO" id="GO:0003689">
    <property type="term" value="F:DNA clamp loader activity"/>
    <property type="evidence" value="ECO:0007669"/>
    <property type="project" value="UniProtKB-UniRule"/>
</dbReference>
<keyword evidence="6 10" id="KW-0547">Nucleotide-binding</keyword>
<keyword evidence="15" id="KW-1185">Reference proteome</keyword>
<evidence type="ECO:0000256" key="3">
    <source>
        <dbReference type="ARBA" id="ARBA00020401"/>
    </source>
</evidence>
<dbReference type="Pfam" id="PF00004">
    <property type="entry name" value="AAA"/>
    <property type="match status" value="1"/>
</dbReference>
<dbReference type="Gene3D" id="1.10.8.60">
    <property type="match status" value="1"/>
</dbReference>
<organism evidence="14 15">
    <name type="scientific">Pyronema omphalodes (strain CBS 100304)</name>
    <name type="common">Pyronema confluens</name>
    <dbReference type="NCBI Taxonomy" id="1076935"/>
    <lineage>
        <taxon>Eukaryota</taxon>
        <taxon>Fungi</taxon>
        <taxon>Dikarya</taxon>
        <taxon>Ascomycota</taxon>
        <taxon>Pezizomycotina</taxon>
        <taxon>Pezizomycetes</taxon>
        <taxon>Pezizales</taxon>
        <taxon>Pyronemataceae</taxon>
        <taxon>Pyronema</taxon>
    </lineage>
</organism>
<evidence type="ECO:0000256" key="9">
    <source>
        <dbReference type="ARBA" id="ARBA00023242"/>
    </source>
</evidence>
<comment type="subcellular location">
    <subcellularLocation>
        <location evidence="1 10">Nucleus</location>
    </subcellularLocation>
</comment>
<feature type="compositionally biased region" description="Basic residues" evidence="12">
    <location>
        <begin position="1018"/>
        <end position="1036"/>
    </location>
</feature>
<keyword evidence="7 10" id="KW-0067">ATP-binding</keyword>
<dbReference type="SUPFAM" id="SSF52540">
    <property type="entry name" value="P-loop containing nucleoside triphosphate hydrolases"/>
    <property type="match status" value="1"/>
</dbReference>
<evidence type="ECO:0000256" key="1">
    <source>
        <dbReference type="ARBA" id="ARBA00004123"/>
    </source>
</evidence>
<dbReference type="AlphaFoldDB" id="U4LJ20"/>
<dbReference type="InterPro" id="IPR003593">
    <property type="entry name" value="AAA+_ATPase"/>
</dbReference>
<keyword evidence="4" id="KW-0597">Phosphoprotein</keyword>
<dbReference type="FunFam" id="1.10.8.60:FF:000021">
    <property type="entry name" value="Replication factor C subunit 1"/>
    <property type="match status" value="1"/>
</dbReference>
<dbReference type="SMART" id="SM00292">
    <property type="entry name" value="BRCT"/>
    <property type="match status" value="1"/>
</dbReference>
<dbReference type="PANTHER" id="PTHR23389:SF6">
    <property type="entry name" value="REPLICATION FACTOR C SUBUNIT 1"/>
    <property type="match status" value="1"/>
</dbReference>
<dbReference type="GO" id="GO:0003677">
    <property type="term" value="F:DNA binding"/>
    <property type="evidence" value="ECO:0007669"/>
    <property type="project" value="UniProtKB-KW"/>
</dbReference>
<evidence type="ECO:0000259" key="13">
    <source>
        <dbReference type="PROSITE" id="PS50172"/>
    </source>
</evidence>
<feature type="region of interest" description="Disordered" evidence="12">
    <location>
        <begin position="1"/>
        <end position="105"/>
    </location>
</feature>
<evidence type="ECO:0000256" key="6">
    <source>
        <dbReference type="ARBA" id="ARBA00022741"/>
    </source>
</evidence>
<dbReference type="FunFam" id="3.40.50.10190:FF:000001">
    <property type="entry name" value="Replication factor C subunit 1"/>
    <property type="match status" value="1"/>
</dbReference>
<dbReference type="CDD" id="cd18140">
    <property type="entry name" value="HLD_clamp_RFC"/>
    <property type="match status" value="1"/>
</dbReference>
<evidence type="ECO:0000256" key="4">
    <source>
        <dbReference type="ARBA" id="ARBA00022553"/>
    </source>
</evidence>
<dbReference type="FunFam" id="1.20.272.10:FF:000005">
    <property type="entry name" value="Replication factor C subunit 1"/>
    <property type="match status" value="1"/>
</dbReference>
<keyword evidence="5 10" id="KW-0235">DNA replication</keyword>
<feature type="compositionally biased region" description="Basic and acidic residues" evidence="12">
    <location>
        <begin position="25"/>
        <end position="41"/>
    </location>
</feature>
<dbReference type="PRINTS" id="PR00364">
    <property type="entry name" value="DISEASERSIST"/>
</dbReference>
<dbReference type="Pfam" id="PF25361">
    <property type="entry name" value="AAA_lid_RFC1"/>
    <property type="match status" value="1"/>
</dbReference>
<feature type="compositionally biased region" description="Acidic residues" evidence="12">
    <location>
        <begin position="953"/>
        <end position="966"/>
    </location>
</feature>
<feature type="domain" description="BRCT" evidence="13">
    <location>
        <begin position="306"/>
        <end position="384"/>
    </location>
</feature>
<dbReference type="STRING" id="1076935.U4LJ20"/>
<keyword evidence="9 10" id="KW-0539">Nucleus</keyword>
<dbReference type="InterPro" id="IPR008921">
    <property type="entry name" value="DNA_pol3_clamp-load_cplx_C"/>
</dbReference>
<dbReference type="PANTHER" id="PTHR23389">
    <property type="entry name" value="CHROMOSOME TRANSMISSION FIDELITY FACTOR 18"/>
    <property type="match status" value="1"/>
</dbReference>
<sequence length="1036" mass="114353">MPSDIRSFFAPKSGGTPKAAVASQEIKKTPAAKKEVKETRKAAAAKKRRVVDSDDDEDDEPAPKKTPVKKVAKKAPTPKKEEKVEASNYFSSTGKNKVSRTVPVREARPKKVVAPLPKEENYLYDDDDADDIYAEAFQKKDDDEYKEEPMDEDEEMDDFVALDEDEEKDVKPKRRAAAAKPAAKVAKSPLKPVAAAKPVAKFPAKSTRNRKPVSHSEDEDDDFEEAPPAKKKASPAKKPPAKKPHAPVQKKEEDAAPSEVQALHDAIPTVRAPTPPPRDPSKKFNFYAQAAKPPPVAQGSKVVPTGADNCLAGLTFVFTGILESLSREDGQQLVKKYGGKVTTAPSKKTSYVVLGSEAGPKKLETIHNLGIKTINEDGLFMLIKTLPPNGGDGKAAKEWEAKKALEEKKIKEMAAEMEKAAKADAKAAAAKGAVSKDESQLWTSKYAPARMGEICGNKGQVEKLQKWLQNWAHNHKTGFKMRGADGSGVHRAVMIHGPPGIGKTTAAHLVAKLEGYDVLEYNASDTRSKKLMEETMRGVLDNKSLMGYFAADKEKIAKSKEKLLLVMDEVDGMSAGDRGGVGQLAAFCRKTNVPIICICNERKLPKMKPFDNVTFDLGFRRPDANAIRSRIASIAFREGMKLPANVIDQLVEGTRADIRQIINMLSTYKTTATTMTFDESKDFTKSWEKHVVFKPWDIASKLLGTEMFGNTSRKTLNDKIELYFNDHEFSYLMVQENYLKQNPDRASGSVGRQRQLKILELADEAAMSISDGDLCDAMIHGTQQHWSLMPVHGMFSTVMPASKMYGSYGGGQMSFTSWLGNNSKQGKLSRLIKEIQSHIRLTSSADRHEVRQSYIPSFFNTLIRRLEVEGKDSIPDVIKIMDDYFLTREDWDSIIELGLGPCDEKTVNIPTATKTAFTKTYNAMSHPMPFMKASSAASAGAMRAGKSEKPDLEDAIVESEDEGDQEAELKKLEEEEGDLSKDKYVKQPKKKAAPKKAAAKGKRKKDEEDDSEEEEKPKKKASAKPRAPAKPRAKKA</sequence>
<feature type="compositionally biased region" description="Low complexity" evidence="12">
    <location>
        <begin position="178"/>
        <end position="205"/>
    </location>
</feature>
<dbReference type="PROSITE" id="PS50172">
    <property type="entry name" value="BRCT"/>
    <property type="match status" value="1"/>
</dbReference>
<dbReference type="Gene3D" id="3.40.50.300">
    <property type="entry name" value="P-loop containing nucleotide triphosphate hydrolases"/>
    <property type="match status" value="1"/>
</dbReference>
<dbReference type="CDD" id="cd17752">
    <property type="entry name" value="BRCT_RFC1"/>
    <property type="match status" value="1"/>
</dbReference>
<feature type="compositionally biased region" description="Acidic residues" evidence="12">
    <location>
        <begin position="144"/>
        <end position="167"/>
    </location>
</feature>
<keyword evidence="8" id="KW-0238">DNA-binding</keyword>
<dbReference type="Pfam" id="PF00533">
    <property type="entry name" value="BRCT"/>
    <property type="match status" value="1"/>
</dbReference>
<dbReference type="PIRSF" id="PIRSF036578">
    <property type="entry name" value="RFC1"/>
    <property type="match status" value="1"/>
</dbReference>
<evidence type="ECO:0000256" key="12">
    <source>
        <dbReference type="SAM" id="MobiDB-lite"/>
    </source>
</evidence>
<feature type="region of interest" description="Disordered" evidence="12">
    <location>
        <begin position="941"/>
        <end position="1036"/>
    </location>
</feature>
<keyword evidence="11" id="KW-0175">Coiled coil</keyword>
<dbReference type="eggNOG" id="KOG1968">
    <property type="taxonomic scope" value="Eukaryota"/>
</dbReference>
<gene>
    <name evidence="14" type="ORF">PCON_12369</name>
</gene>
<feature type="coiled-coil region" evidence="11">
    <location>
        <begin position="396"/>
        <end position="423"/>
    </location>
</feature>
<accession>U4LJ20</accession>
<feature type="compositionally biased region" description="Basic and acidic residues" evidence="12">
    <location>
        <begin position="967"/>
        <end position="985"/>
    </location>
</feature>
<dbReference type="EMBL" id="HF935724">
    <property type="protein sequence ID" value="CCX32099.1"/>
    <property type="molecule type" value="Genomic_DNA"/>
</dbReference>
<dbReference type="InterPro" id="IPR027417">
    <property type="entry name" value="P-loop_NTPase"/>
</dbReference>
<comment type="similarity">
    <text evidence="2 10">Belongs to the activator 1 large subunit family.</text>
</comment>
<dbReference type="Proteomes" id="UP000018144">
    <property type="component" value="Unassembled WGS sequence"/>
</dbReference>
<evidence type="ECO:0000313" key="14">
    <source>
        <dbReference type="EMBL" id="CCX32099.1"/>
    </source>
</evidence>
<protein>
    <recommendedName>
        <fullName evidence="3 10">Replication factor C subunit 1</fullName>
    </recommendedName>
</protein>
<dbReference type="InterPro" id="IPR012178">
    <property type="entry name" value="RFC1"/>
</dbReference>
<dbReference type="SMART" id="SM00382">
    <property type="entry name" value="AAA"/>
    <property type="match status" value="1"/>
</dbReference>
<evidence type="ECO:0000256" key="7">
    <source>
        <dbReference type="ARBA" id="ARBA00022840"/>
    </source>
</evidence>
<dbReference type="FunFam" id="3.40.50.300:FF:000395">
    <property type="entry name" value="Replication factor C subunit 1"/>
    <property type="match status" value="1"/>
</dbReference>
<evidence type="ECO:0000313" key="15">
    <source>
        <dbReference type="Proteomes" id="UP000018144"/>
    </source>
</evidence>
<dbReference type="GO" id="GO:0006271">
    <property type="term" value="P:DNA strand elongation involved in DNA replication"/>
    <property type="evidence" value="ECO:0007669"/>
    <property type="project" value="UniProtKB-ARBA"/>
</dbReference>
<dbReference type="OMA" id="LICNERN"/>
<dbReference type="Pfam" id="PF08519">
    <property type="entry name" value="RFC1"/>
    <property type="match status" value="1"/>
</dbReference>
<evidence type="ECO:0000256" key="2">
    <source>
        <dbReference type="ARBA" id="ARBA00006116"/>
    </source>
</evidence>
<dbReference type="SUPFAM" id="SSF52113">
    <property type="entry name" value="BRCT domain"/>
    <property type="match status" value="1"/>
</dbReference>
<dbReference type="GO" id="GO:0016887">
    <property type="term" value="F:ATP hydrolysis activity"/>
    <property type="evidence" value="ECO:0007669"/>
    <property type="project" value="InterPro"/>
</dbReference>
<reference evidence="14 15" key="1">
    <citation type="journal article" date="2013" name="PLoS Genet.">
        <title>The genome and development-dependent transcriptomes of Pyronema confluens: a window into fungal evolution.</title>
        <authorList>
            <person name="Traeger S."/>
            <person name="Altegoer F."/>
            <person name="Freitag M."/>
            <person name="Gabaldon T."/>
            <person name="Kempken F."/>
            <person name="Kumar A."/>
            <person name="Marcet-Houben M."/>
            <person name="Poggeler S."/>
            <person name="Stajich J.E."/>
            <person name="Nowrousian M."/>
        </authorList>
    </citation>
    <scope>NUCLEOTIDE SEQUENCE [LARGE SCALE GENOMIC DNA]</scope>
    <source>
        <strain evidence="15">CBS 100304</strain>
        <tissue evidence="14">Vegetative mycelium</tissue>
    </source>
</reference>
<dbReference type="GO" id="GO:0005524">
    <property type="term" value="F:ATP binding"/>
    <property type="evidence" value="ECO:0007669"/>
    <property type="project" value="UniProtKB-UniRule"/>
</dbReference>
<evidence type="ECO:0000256" key="11">
    <source>
        <dbReference type="SAM" id="Coils"/>
    </source>
</evidence>
<feature type="compositionally biased region" description="Basic residues" evidence="12">
    <location>
        <begin position="66"/>
        <end position="77"/>
    </location>
</feature>
<dbReference type="InterPro" id="IPR003959">
    <property type="entry name" value="ATPase_AAA_core"/>
</dbReference>
<dbReference type="InterPro" id="IPR001357">
    <property type="entry name" value="BRCT_dom"/>
</dbReference>
<dbReference type="InterPro" id="IPR013725">
    <property type="entry name" value="DNA_replication_fac_RFC1_C"/>
</dbReference>
<evidence type="ECO:0000256" key="5">
    <source>
        <dbReference type="ARBA" id="ARBA00022705"/>
    </source>
</evidence>
<dbReference type="OrthoDB" id="446168at2759"/>
<dbReference type="Gene3D" id="3.40.50.10190">
    <property type="entry name" value="BRCT domain"/>
    <property type="match status" value="1"/>
</dbReference>
<dbReference type="GO" id="GO:0006281">
    <property type="term" value="P:DNA repair"/>
    <property type="evidence" value="ECO:0007669"/>
    <property type="project" value="InterPro"/>
</dbReference>